<dbReference type="OrthoDB" id="7651124at2"/>
<gene>
    <name evidence="1" type="ORF">SAMN05444339_105140</name>
</gene>
<proteinExistence type="predicted"/>
<dbReference type="AlphaFoldDB" id="A0A1M5AXH0"/>
<evidence type="ECO:0000313" key="1">
    <source>
        <dbReference type="EMBL" id="SHF34910.1"/>
    </source>
</evidence>
<dbReference type="STRING" id="366533.SAMN05444339_105140"/>
<sequence length="159" mass="18091">MDDREAHHTFQDWLDRVVVHVVDDDYAAWRRTMFCPLVVDSATGPSAMATEDQLRAKFDEWRRLIATHNLTDLVRTAHDVRAVARDRIEGAYTFDILSHGAPVMPRFISGATLKFREGHWRATHLHSGLAERYRHLIHTTAADGDPVAQPISTPEGNIR</sequence>
<reference evidence="2" key="1">
    <citation type="submission" date="2016-11" db="EMBL/GenBank/DDBJ databases">
        <authorList>
            <person name="Varghese N."/>
            <person name="Submissions S."/>
        </authorList>
    </citation>
    <scope>NUCLEOTIDE SEQUENCE [LARGE SCALE GENOMIC DNA]</scope>
    <source>
        <strain evidence="2">DSM 29326</strain>
    </source>
</reference>
<accession>A0A1M5AXH0</accession>
<dbReference type="EMBL" id="FQUE01000005">
    <property type="protein sequence ID" value="SHF34910.1"/>
    <property type="molecule type" value="Genomic_DNA"/>
</dbReference>
<evidence type="ECO:0000313" key="2">
    <source>
        <dbReference type="Proteomes" id="UP000183987"/>
    </source>
</evidence>
<keyword evidence="2" id="KW-1185">Reference proteome</keyword>
<name>A0A1M5AXH0_LOKAT</name>
<dbReference type="RefSeq" id="WP_072857484.1">
    <property type="nucleotide sequence ID" value="NZ_FQUE01000005.1"/>
</dbReference>
<organism evidence="1 2">
    <name type="scientific">Loktanella atrilutea</name>
    <dbReference type="NCBI Taxonomy" id="366533"/>
    <lineage>
        <taxon>Bacteria</taxon>
        <taxon>Pseudomonadati</taxon>
        <taxon>Pseudomonadota</taxon>
        <taxon>Alphaproteobacteria</taxon>
        <taxon>Rhodobacterales</taxon>
        <taxon>Roseobacteraceae</taxon>
        <taxon>Loktanella</taxon>
    </lineage>
</organism>
<protein>
    <recommendedName>
        <fullName evidence="3">SnoaL-like domain-containing protein</fullName>
    </recommendedName>
</protein>
<dbReference type="Proteomes" id="UP000183987">
    <property type="component" value="Unassembled WGS sequence"/>
</dbReference>
<evidence type="ECO:0008006" key="3">
    <source>
        <dbReference type="Google" id="ProtNLM"/>
    </source>
</evidence>